<accession>G7L908</accession>
<reference evidence="2" key="3">
    <citation type="submission" date="2015-04" db="UniProtKB">
        <authorList>
            <consortium name="EnsemblPlants"/>
        </authorList>
    </citation>
    <scope>IDENTIFICATION</scope>
    <source>
        <strain evidence="2">cv. Jemalong A17</strain>
    </source>
</reference>
<evidence type="ECO:0000313" key="3">
    <source>
        <dbReference type="Proteomes" id="UP000002051"/>
    </source>
</evidence>
<dbReference type="SUPFAM" id="SSF52047">
    <property type="entry name" value="RNI-like"/>
    <property type="match status" value="1"/>
</dbReference>
<dbReference type="PaxDb" id="3880-AET05308"/>
<name>G7L908_MEDTR</name>
<evidence type="ECO:0000313" key="1">
    <source>
        <dbReference type="EMBL" id="AET05308.1"/>
    </source>
</evidence>
<dbReference type="Gene3D" id="3.80.10.10">
    <property type="entry name" value="Ribonuclease Inhibitor"/>
    <property type="match status" value="1"/>
</dbReference>
<reference evidence="1 3" key="1">
    <citation type="journal article" date="2011" name="Nature">
        <title>The Medicago genome provides insight into the evolution of rhizobial symbioses.</title>
        <authorList>
            <person name="Young N.D."/>
            <person name="Debelle F."/>
            <person name="Oldroyd G.E."/>
            <person name="Geurts R."/>
            <person name="Cannon S.B."/>
            <person name="Udvardi M.K."/>
            <person name="Benedito V.A."/>
            <person name="Mayer K.F."/>
            <person name="Gouzy J."/>
            <person name="Schoof H."/>
            <person name="Van de Peer Y."/>
            <person name="Proost S."/>
            <person name="Cook D.R."/>
            <person name="Meyers B.C."/>
            <person name="Spannagl M."/>
            <person name="Cheung F."/>
            <person name="De Mita S."/>
            <person name="Krishnakumar V."/>
            <person name="Gundlach H."/>
            <person name="Zhou S."/>
            <person name="Mudge J."/>
            <person name="Bharti A.K."/>
            <person name="Murray J.D."/>
            <person name="Naoumkina M.A."/>
            <person name="Rosen B."/>
            <person name="Silverstein K.A."/>
            <person name="Tang H."/>
            <person name="Rombauts S."/>
            <person name="Zhao P.X."/>
            <person name="Zhou P."/>
            <person name="Barbe V."/>
            <person name="Bardou P."/>
            <person name="Bechner M."/>
            <person name="Bellec A."/>
            <person name="Berger A."/>
            <person name="Berges H."/>
            <person name="Bidwell S."/>
            <person name="Bisseling T."/>
            <person name="Choisne N."/>
            <person name="Couloux A."/>
            <person name="Denny R."/>
            <person name="Deshpande S."/>
            <person name="Dai X."/>
            <person name="Doyle J.J."/>
            <person name="Dudez A.M."/>
            <person name="Farmer A.D."/>
            <person name="Fouteau S."/>
            <person name="Franken C."/>
            <person name="Gibelin C."/>
            <person name="Gish J."/>
            <person name="Goldstein S."/>
            <person name="Gonzalez A.J."/>
            <person name="Green P.J."/>
            <person name="Hallab A."/>
            <person name="Hartog M."/>
            <person name="Hua A."/>
            <person name="Humphray S.J."/>
            <person name="Jeong D.H."/>
            <person name="Jing Y."/>
            <person name="Jocker A."/>
            <person name="Kenton S.M."/>
            <person name="Kim D.J."/>
            <person name="Klee K."/>
            <person name="Lai H."/>
            <person name="Lang C."/>
            <person name="Lin S."/>
            <person name="Macmil S.L."/>
            <person name="Magdelenat G."/>
            <person name="Matthews L."/>
            <person name="McCorrison J."/>
            <person name="Monaghan E.L."/>
            <person name="Mun J.H."/>
            <person name="Najar F.Z."/>
            <person name="Nicholson C."/>
            <person name="Noirot C."/>
            <person name="O'Bleness M."/>
            <person name="Paule C.R."/>
            <person name="Poulain J."/>
            <person name="Prion F."/>
            <person name="Qin B."/>
            <person name="Qu C."/>
            <person name="Retzel E.F."/>
            <person name="Riddle C."/>
            <person name="Sallet E."/>
            <person name="Samain S."/>
            <person name="Samson N."/>
            <person name="Sanders I."/>
            <person name="Saurat O."/>
            <person name="Scarpelli C."/>
            <person name="Schiex T."/>
            <person name="Segurens B."/>
            <person name="Severin A.J."/>
            <person name="Sherrier D.J."/>
            <person name="Shi R."/>
            <person name="Sims S."/>
            <person name="Singer S.R."/>
            <person name="Sinharoy S."/>
            <person name="Sterck L."/>
            <person name="Viollet A."/>
            <person name="Wang B.B."/>
            <person name="Wang K."/>
            <person name="Wang M."/>
            <person name="Wang X."/>
            <person name="Warfsmann J."/>
            <person name="Weissenbach J."/>
            <person name="White D.D."/>
            <person name="White J.D."/>
            <person name="Wiley G.B."/>
            <person name="Wincker P."/>
            <person name="Xing Y."/>
            <person name="Yang L."/>
            <person name="Yao Z."/>
            <person name="Ying F."/>
            <person name="Zhai J."/>
            <person name="Zhou L."/>
            <person name="Zuber A."/>
            <person name="Denarie J."/>
            <person name="Dixon R.A."/>
            <person name="May G.D."/>
            <person name="Schwartz D.C."/>
            <person name="Rogers J."/>
            <person name="Quetier F."/>
            <person name="Town C.D."/>
            <person name="Roe B.A."/>
        </authorList>
    </citation>
    <scope>NUCLEOTIDE SEQUENCE [LARGE SCALE GENOMIC DNA]</scope>
    <source>
        <strain evidence="1">A17</strain>
        <strain evidence="2 3">cv. Jemalong A17</strain>
    </source>
</reference>
<dbReference type="InterPro" id="IPR032675">
    <property type="entry name" value="LRR_dom_sf"/>
</dbReference>
<dbReference type="Proteomes" id="UP000002051">
    <property type="component" value="Chromosome 8"/>
</dbReference>
<organism evidence="1 3">
    <name type="scientific">Medicago truncatula</name>
    <name type="common">Barrel medic</name>
    <name type="synonym">Medicago tribuloides</name>
    <dbReference type="NCBI Taxonomy" id="3880"/>
    <lineage>
        <taxon>Eukaryota</taxon>
        <taxon>Viridiplantae</taxon>
        <taxon>Streptophyta</taxon>
        <taxon>Embryophyta</taxon>
        <taxon>Tracheophyta</taxon>
        <taxon>Spermatophyta</taxon>
        <taxon>Magnoliopsida</taxon>
        <taxon>eudicotyledons</taxon>
        <taxon>Gunneridae</taxon>
        <taxon>Pentapetalae</taxon>
        <taxon>rosids</taxon>
        <taxon>fabids</taxon>
        <taxon>Fabales</taxon>
        <taxon>Fabaceae</taxon>
        <taxon>Papilionoideae</taxon>
        <taxon>50 kb inversion clade</taxon>
        <taxon>NPAAA clade</taxon>
        <taxon>Hologalegina</taxon>
        <taxon>IRL clade</taxon>
        <taxon>Trifolieae</taxon>
        <taxon>Medicago</taxon>
    </lineage>
</organism>
<proteinExistence type="predicted"/>
<reference evidence="1 3" key="2">
    <citation type="journal article" date="2014" name="BMC Genomics">
        <title>An improved genome release (version Mt4.0) for the model legume Medicago truncatula.</title>
        <authorList>
            <person name="Tang H."/>
            <person name="Krishnakumar V."/>
            <person name="Bidwell S."/>
            <person name="Rosen B."/>
            <person name="Chan A."/>
            <person name="Zhou S."/>
            <person name="Gentzbittel L."/>
            <person name="Childs K.L."/>
            <person name="Yandell M."/>
            <person name="Gundlach H."/>
            <person name="Mayer K.F."/>
            <person name="Schwartz D.C."/>
            <person name="Town C.D."/>
        </authorList>
    </citation>
    <scope>GENOME REANNOTATION</scope>
    <source>
        <strain evidence="2 3">cv. Jemalong A17</strain>
    </source>
</reference>
<gene>
    <name evidence="1" type="ordered locus">MTR_8g103910</name>
</gene>
<dbReference type="AlphaFoldDB" id="G7L908"/>
<evidence type="ECO:0000313" key="2">
    <source>
        <dbReference type="EnsemblPlants" id="AET05308"/>
    </source>
</evidence>
<dbReference type="EMBL" id="CM001224">
    <property type="protein sequence ID" value="AET05308.1"/>
    <property type="molecule type" value="Genomic_DNA"/>
</dbReference>
<sequence>MSLPDSVVNLKHLSHLDCSGCSSLTEIPKNIGFLPPLRELSLQEMVAKYLKVKSIPQLPPHINQLLAFDCPSIKRVMSNSNSTRIDLNLLSDSNETGAFKFHFTNSQEPDVLIVSAFFCLPGSAVPTWFPYRCQGLSVTAKKDSRLVQ</sequence>
<protein>
    <submittedName>
        <fullName evidence="1">Disease resistance protein (TIR-NBS-LRR class), putative</fullName>
    </submittedName>
</protein>
<keyword evidence="3" id="KW-1185">Reference proteome</keyword>
<dbReference type="EnsemblPlants" id="AET05308">
    <property type="protein sequence ID" value="AET05308"/>
    <property type="gene ID" value="MTR_8g103910"/>
</dbReference>
<dbReference type="HOGENOM" id="CLU_1761512_0_0_1"/>